<gene>
    <name evidence="1" type="ORF">GGD53_006164</name>
</gene>
<accession>A0A7W6QEA1</accession>
<proteinExistence type="predicted"/>
<evidence type="ECO:0000313" key="1">
    <source>
        <dbReference type="EMBL" id="MBB4195963.1"/>
    </source>
</evidence>
<keyword evidence="2" id="KW-1185">Reference proteome</keyword>
<dbReference type="EMBL" id="JACIFV010000043">
    <property type="protein sequence ID" value="MBB4195963.1"/>
    <property type="molecule type" value="Genomic_DNA"/>
</dbReference>
<sequence length="34" mass="3998">MLLWIKIRWIENRSAWMGSPLGLRPPSLLIHALK</sequence>
<dbReference type="AlphaFoldDB" id="A0A7W6QEA1"/>
<evidence type="ECO:0000313" key="2">
    <source>
        <dbReference type="Proteomes" id="UP000524492"/>
    </source>
</evidence>
<dbReference type="Proteomes" id="UP000524492">
    <property type="component" value="Unassembled WGS sequence"/>
</dbReference>
<reference evidence="1 2" key="1">
    <citation type="submission" date="2020-08" db="EMBL/GenBank/DDBJ databases">
        <title>Genomic Encyclopedia of Type Strains, Phase IV (KMG-V): Genome sequencing to study the core and pangenomes of soil and plant-associated prokaryotes.</title>
        <authorList>
            <person name="Whitman W."/>
        </authorList>
    </citation>
    <scope>NUCLEOTIDE SEQUENCE [LARGE SCALE GENOMIC DNA]</scope>
    <source>
        <strain evidence="1 2">SEMIA 4074</strain>
    </source>
</reference>
<comment type="caution">
    <text evidence="1">The sequence shown here is derived from an EMBL/GenBank/DDBJ whole genome shotgun (WGS) entry which is preliminary data.</text>
</comment>
<name>A0A7W6QEA1_9HYPH</name>
<organism evidence="1 2">
    <name type="scientific">Rhizobium aethiopicum</name>
    <dbReference type="NCBI Taxonomy" id="1138170"/>
    <lineage>
        <taxon>Bacteria</taxon>
        <taxon>Pseudomonadati</taxon>
        <taxon>Pseudomonadota</taxon>
        <taxon>Alphaproteobacteria</taxon>
        <taxon>Hyphomicrobiales</taxon>
        <taxon>Rhizobiaceae</taxon>
        <taxon>Rhizobium/Agrobacterium group</taxon>
        <taxon>Rhizobium</taxon>
    </lineage>
</organism>
<protein>
    <submittedName>
        <fullName evidence="1">Uncharacterized protein</fullName>
    </submittedName>
</protein>